<dbReference type="STRING" id="658219.SAMN05216212_1236"/>
<keyword evidence="1" id="KW-0645">Protease</keyword>
<dbReference type="Gene3D" id="3.40.390.10">
    <property type="entry name" value="Collagenase (Catalytic Domain)"/>
    <property type="match status" value="1"/>
</dbReference>
<keyword evidence="5" id="KW-0732">Signal</keyword>
<feature type="domain" description="Peptidase M10 metallopeptidase" evidence="6">
    <location>
        <begin position="169"/>
        <end position="213"/>
    </location>
</feature>
<dbReference type="GO" id="GO:0030198">
    <property type="term" value="P:extracellular matrix organization"/>
    <property type="evidence" value="ECO:0007669"/>
    <property type="project" value="TreeGrafter"/>
</dbReference>
<evidence type="ECO:0000259" key="6">
    <source>
        <dbReference type="Pfam" id="PF00413"/>
    </source>
</evidence>
<dbReference type="InterPro" id="IPR001818">
    <property type="entry name" value="Pept_M10_metallopeptidase"/>
</dbReference>
<dbReference type="Proteomes" id="UP000199305">
    <property type="component" value="Unassembled WGS sequence"/>
</dbReference>
<evidence type="ECO:0000256" key="2">
    <source>
        <dbReference type="ARBA" id="ARBA00022723"/>
    </source>
</evidence>
<evidence type="ECO:0000256" key="1">
    <source>
        <dbReference type="ARBA" id="ARBA00022670"/>
    </source>
</evidence>
<reference evidence="8" key="1">
    <citation type="submission" date="2016-10" db="EMBL/GenBank/DDBJ databases">
        <authorList>
            <person name="Varghese N."/>
            <person name="Submissions S."/>
        </authorList>
    </citation>
    <scope>NUCLEOTIDE SEQUENCE [LARGE SCALE GENOMIC DNA]</scope>
    <source>
        <strain evidence="8">CGMCC 1.10658</strain>
    </source>
</reference>
<dbReference type="SUPFAM" id="SSF55486">
    <property type="entry name" value="Metalloproteases ('zincins'), catalytic domain"/>
    <property type="match status" value="1"/>
</dbReference>
<feature type="chain" id="PRO_5011781634" evidence="5">
    <location>
        <begin position="22"/>
        <end position="813"/>
    </location>
</feature>
<feature type="signal peptide" evidence="5">
    <location>
        <begin position="1"/>
        <end position="21"/>
    </location>
</feature>
<keyword evidence="3" id="KW-0378">Hydrolase</keyword>
<dbReference type="PRINTS" id="PR00138">
    <property type="entry name" value="MATRIXIN"/>
</dbReference>
<name>A0A1G8XVZ0_9GAMM</name>
<proteinExistence type="predicted"/>
<dbReference type="Pfam" id="PF00413">
    <property type="entry name" value="Peptidase_M10"/>
    <property type="match status" value="1"/>
</dbReference>
<gene>
    <name evidence="7" type="ORF">SAMN05216212_1236</name>
</gene>
<dbReference type="GO" id="GO:0004222">
    <property type="term" value="F:metalloendopeptidase activity"/>
    <property type="evidence" value="ECO:0007669"/>
    <property type="project" value="InterPro"/>
</dbReference>
<organism evidence="7 8">
    <name type="scientific">Microbulbifer yueqingensis</name>
    <dbReference type="NCBI Taxonomy" id="658219"/>
    <lineage>
        <taxon>Bacteria</taxon>
        <taxon>Pseudomonadati</taxon>
        <taxon>Pseudomonadota</taxon>
        <taxon>Gammaproteobacteria</taxon>
        <taxon>Cellvibrionales</taxon>
        <taxon>Microbulbiferaceae</taxon>
        <taxon>Microbulbifer</taxon>
    </lineage>
</organism>
<dbReference type="GO" id="GO:0031012">
    <property type="term" value="C:extracellular matrix"/>
    <property type="evidence" value="ECO:0007669"/>
    <property type="project" value="InterPro"/>
</dbReference>
<dbReference type="RefSeq" id="WP_091510128.1">
    <property type="nucleotide sequence ID" value="NZ_FNFH01000002.1"/>
</dbReference>
<dbReference type="EMBL" id="FNFH01000002">
    <property type="protein sequence ID" value="SDJ93940.1"/>
    <property type="molecule type" value="Genomic_DNA"/>
</dbReference>
<sequence length="813" mass="86965">MKLNNLTLAIGLVVAATSAQAAGPLYTTDGENPQPLKWDTSRGPIPVYTDGGEAFTWNYDGTPFLTIERANEITAHAFQNWSDVPTSTFSAEISGTIEEKLGIADVTGANATEIYTRENGYGFWVLYDTDGSILEEFFGVPKEAVLGIAFPEWTDGNGTIIEATAVMNGWNVWNSDTEGNNVAGVFTHEFGHAINLSHSQVNGSLAYMSYTYSPKYPGVAGCGLDPIHRWDYPAFFGANNASPDIIETMFPFIDHSGQAGAEQSTVEHPDDIAAISNLYPTADYASSTGTITGVLRLKDGKTEYSGINIIARNVNDPIYDAVSDMSGSATQGKLGPDGRFTIRNLTPGEQYVLYLEEITAGGYPTSRTRLVSQAEYWNAAEGTDPLADNACDATPILAEAGVTKEADFYFNGYEKGIQVTPLVSAFIRDMAKGGKRAAGQAGPTAFLWDEKKGYKVLPPEFVPANGALNRNGQKMLVQKDFTGNGIQEAAIWSEQGVTPLGDLNGNSCGGGSVTGVTATSGWALDDKGETAVGLAYKDVDGDGNCQSTYSGEIVPFIWDEKGGMRELDTEGVDWNRTQFVRAHAISGNGEVVLGSNTHQKAVAWVNDGSMIDLHGAFGAYEAYATSQDGSKVALSTRDGVQLWNPARGTSANSLTNIGSLRWCADMPFYFFGYNYCQLLTEEEITGAVGPIPMTVFDMSDDGRVAIGRAGNWRMGLAGGLWVEGIGWMEFADFLKKQGVVEMNSLPINNPISISASGTEIVGGLAGIQYSWKVDLDQAYVCTDGVSEQVGFPGGLREAVAAGAEVGRCEFLEP</sequence>
<evidence type="ECO:0000313" key="8">
    <source>
        <dbReference type="Proteomes" id="UP000199305"/>
    </source>
</evidence>
<dbReference type="GO" id="GO:0030574">
    <property type="term" value="P:collagen catabolic process"/>
    <property type="evidence" value="ECO:0007669"/>
    <property type="project" value="TreeGrafter"/>
</dbReference>
<keyword evidence="2" id="KW-0479">Metal-binding</keyword>
<dbReference type="InterPro" id="IPR021190">
    <property type="entry name" value="Pept_M10A"/>
</dbReference>
<keyword evidence="4" id="KW-0862">Zinc</keyword>
<dbReference type="GO" id="GO:0006508">
    <property type="term" value="P:proteolysis"/>
    <property type="evidence" value="ECO:0007669"/>
    <property type="project" value="UniProtKB-KW"/>
</dbReference>
<evidence type="ECO:0000256" key="3">
    <source>
        <dbReference type="ARBA" id="ARBA00022801"/>
    </source>
</evidence>
<keyword evidence="8" id="KW-1185">Reference proteome</keyword>
<evidence type="ECO:0000256" key="4">
    <source>
        <dbReference type="ARBA" id="ARBA00022833"/>
    </source>
</evidence>
<evidence type="ECO:0000313" key="7">
    <source>
        <dbReference type="EMBL" id="SDJ93940.1"/>
    </source>
</evidence>
<dbReference type="GO" id="GO:0005615">
    <property type="term" value="C:extracellular space"/>
    <property type="evidence" value="ECO:0007669"/>
    <property type="project" value="TreeGrafter"/>
</dbReference>
<dbReference type="InterPro" id="IPR024079">
    <property type="entry name" value="MetalloPept_cat_dom_sf"/>
</dbReference>
<dbReference type="GO" id="GO:0008270">
    <property type="term" value="F:zinc ion binding"/>
    <property type="evidence" value="ECO:0007669"/>
    <property type="project" value="InterPro"/>
</dbReference>
<dbReference type="PANTHER" id="PTHR10201:SF294">
    <property type="entry name" value="MATRIX METALLOPROTEINASE 16"/>
    <property type="match status" value="1"/>
</dbReference>
<accession>A0A1G8XVZ0</accession>
<dbReference type="PANTHER" id="PTHR10201">
    <property type="entry name" value="MATRIX METALLOPROTEINASE"/>
    <property type="match status" value="1"/>
</dbReference>
<evidence type="ECO:0000256" key="5">
    <source>
        <dbReference type="SAM" id="SignalP"/>
    </source>
</evidence>
<dbReference type="OrthoDB" id="8865538at2"/>
<protein>
    <submittedName>
        <fullName evidence="7">Matrixin</fullName>
    </submittedName>
</protein>
<dbReference type="AlphaFoldDB" id="A0A1G8XVZ0"/>
<dbReference type="SUPFAM" id="SSF63829">
    <property type="entry name" value="Calcium-dependent phosphotriesterase"/>
    <property type="match status" value="1"/>
</dbReference>